<evidence type="ECO:0000259" key="9">
    <source>
        <dbReference type="PROSITE" id="PS50885"/>
    </source>
</evidence>
<evidence type="ECO:0000256" key="2">
    <source>
        <dbReference type="ARBA" id="ARBA00022475"/>
    </source>
</evidence>
<dbReference type="GO" id="GO:0005886">
    <property type="term" value="C:plasma membrane"/>
    <property type="evidence" value="ECO:0007669"/>
    <property type="project" value="UniProtKB-SubCell"/>
</dbReference>
<keyword evidence="7" id="KW-1133">Transmembrane helix</keyword>
<feature type="transmembrane region" description="Helical" evidence="7">
    <location>
        <begin position="184"/>
        <end position="208"/>
    </location>
</feature>
<feature type="transmembrane region" description="Helical" evidence="7">
    <location>
        <begin position="12"/>
        <end position="31"/>
    </location>
</feature>
<evidence type="ECO:0000313" key="11">
    <source>
        <dbReference type="EMBL" id="TDR41323.1"/>
    </source>
</evidence>
<dbReference type="Proteomes" id="UP000294641">
    <property type="component" value="Unassembled WGS sequence"/>
</dbReference>
<keyword evidence="13" id="KW-1185">Reference proteome</keyword>
<dbReference type="SMART" id="SM00283">
    <property type="entry name" value="MA"/>
    <property type="match status" value="1"/>
</dbReference>
<keyword evidence="4 6" id="KW-0807">Transducer</keyword>
<dbReference type="OrthoDB" id="9804712at2"/>
<protein>
    <submittedName>
        <fullName evidence="10">H3</fullName>
    </submittedName>
    <submittedName>
        <fullName evidence="11">Methyl-accepting chemotaxis protein</fullName>
    </submittedName>
</protein>
<reference evidence="11 13" key="2">
    <citation type="submission" date="2019-03" db="EMBL/GenBank/DDBJ databases">
        <title>Genomic Encyclopedia of Type Strains, Phase IV (KMG-IV): sequencing the most valuable type-strain genomes for metagenomic binning, comparative biology and taxonomic classification.</title>
        <authorList>
            <person name="Goeker M."/>
        </authorList>
    </citation>
    <scope>NUCLEOTIDE SEQUENCE [LARGE SCALE GENOMIC DNA]</scope>
    <source>
        <strain evidence="11 13">DSM 20580</strain>
    </source>
</reference>
<evidence type="ECO:0000256" key="6">
    <source>
        <dbReference type="PROSITE-ProRule" id="PRU00284"/>
    </source>
</evidence>
<evidence type="ECO:0000256" key="3">
    <source>
        <dbReference type="ARBA" id="ARBA00023136"/>
    </source>
</evidence>
<evidence type="ECO:0000256" key="5">
    <source>
        <dbReference type="ARBA" id="ARBA00029447"/>
    </source>
</evidence>
<comment type="caution">
    <text evidence="10">The sequence shown here is derived from an EMBL/GenBank/DDBJ whole genome shotgun (WGS) entry which is preliminary data.</text>
</comment>
<evidence type="ECO:0000313" key="10">
    <source>
        <dbReference type="EMBL" id="STX09828.1"/>
    </source>
</evidence>
<dbReference type="CDD" id="cd06225">
    <property type="entry name" value="HAMP"/>
    <property type="match status" value="1"/>
</dbReference>
<dbReference type="PROSITE" id="PS50885">
    <property type="entry name" value="HAMP"/>
    <property type="match status" value="1"/>
</dbReference>
<keyword evidence="3 7" id="KW-0472">Membrane</keyword>
<dbReference type="AlphaFoldDB" id="A0A8B4QAZ1"/>
<feature type="domain" description="HAMP" evidence="9">
    <location>
        <begin position="206"/>
        <end position="259"/>
    </location>
</feature>
<reference evidence="10 12" key="1">
    <citation type="submission" date="2018-06" db="EMBL/GenBank/DDBJ databases">
        <authorList>
            <consortium name="Pathogen Informatics"/>
            <person name="Doyle S."/>
        </authorList>
    </citation>
    <scope>NUCLEOTIDE SEQUENCE [LARGE SCALE GENOMIC DNA]</scope>
    <source>
        <strain evidence="10 12">NCTC10597</strain>
    </source>
</reference>
<dbReference type="CDD" id="cd11386">
    <property type="entry name" value="MCP_signal"/>
    <property type="match status" value="1"/>
</dbReference>
<evidence type="ECO:0000259" key="8">
    <source>
        <dbReference type="PROSITE" id="PS50111"/>
    </source>
</evidence>
<dbReference type="Gene3D" id="1.10.287.950">
    <property type="entry name" value="Methyl-accepting chemotaxis protein"/>
    <property type="match status" value="1"/>
</dbReference>
<dbReference type="EMBL" id="SNZG01000006">
    <property type="protein sequence ID" value="TDR41323.1"/>
    <property type="molecule type" value="Genomic_DNA"/>
</dbReference>
<dbReference type="SUPFAM" id="SSF58104">
    <property type="entry name" value="Methyl-accepting chemotaxis protein (MCP) signaling domain"/>
    <property type="match status" value="1"/>
</dbReference>
<dbReference type="RefSeq" id="WP_109348900.1">
    <property type="nucleotide sequence ID" value="NZ_BJUE01000003.1"/>
</dbReference>
<feature type="domain" description="Methyl-accepting transducer" evidence="8">
    <location>
        <begin position="278"/>
        <end position="528"/>
    </location>
</feature>
<dbReference type="PANTHER" id="PTHR32089">
    <property type="entry name" value="METHYL-ACCEPTING CHEMOTAXIS PROTEIN MCPB"/>
    <property type="match status" value="1"/>
</dbReference>
<gene>
    <name evidence="10" type="primary">mcpB_2</name>
    <name evidence="11" type="ORF">DFR61_10616</name>
    <name evidence="10" type="ORF">NCTC10597_01530</name>
</gene>
<name>A0A8B4QAZ1_9BACL</name>
<proteinExistence type="inferred from homology"/>
<evidence type="ECO:0000313" key="12">
    <source>
        <dbReference type="Proteomes" id="UP000254330"/>
    </source>
</evidence>
<dbReference type="SMART" id="SM00304">
    <property type="entry name" value="HAMP"/>
    <property type="match status" value="1"/>
</dbReference>
<comment type="similarity">
    <text evidence="5">Belongs to the methyl-accepting chemotaxis (MCP) protein family.</text>
</comment>
<evidence type="ECO:0000256" key="4">
    <source>
        <dbReference type="ARBA" id="ARBA00023224"/>
    </source>
</evidence>
<dbReference type="PANTHER" id="PTHR32089:SF112">
    <property type="entry name" value="LYSOZYME-LIKE PROTEIN-RELATED"/>
    <property type="match status" value="1"/>
</dbReference>
<dbReference type="Proteomes" id="UP000254330">
    <property type="component" value="Unassembled WGS sequence"/>
</dbReference>
<dbReference type="InterPro" id="IPR004089">
    <property type="entry name" value="MCPsignal_dom"/>
</dbReference>
<dbReference type="GO" id="GO:0007165">
    <property type="term" value="P:signal transduction"/>
    <property type="evidence" value="ECO:0007669"/>
    <property type="project" value="UniProtKB-KW"/>
</dbReference>
<organism evidence="10 12">
    <name type="scientific">Kurthia zopfii</name>
    <dbReference type="NCBI Taxonomy" id="1650"/>
    <lineage>
        <taxon>Bacteria</taxon>
        <taxon>Bacillati</taxon>
        <taxon>Bacillota</taxon>
        <taxon>Bacilli</taxon>
        <taxon>Bacillales</taxon>
        <taxon>Caryophanaceae</taxon>
        <taxon>Kurthia</taxon>
    </lineage>
</organism>
<evidence type="ECO:0000256" key="7">
    <source>
        <dbReference type="SAM" id="Phobius"/>
    </source>
</evidence>
<sequence length="564" mass="61662">MKNLFNFKSIKTKILFSFAIVFVFVLVYSYISLTAFKEIRATTENMIQQEMKLQIANEKAASNFAIQVSSVRGYIITGNQIEASQFDLYDEKRLENEEIINKLSNKEFAKDLMDRTNQWSNDVRTKIIDEYAKGNEKVAIANQTSISATTKEILASYDQLTTERAKQVTKEGEDLVALTKKIQIFTFILALITVLSATIISVITARIISRPLVRITKKLSTIADGDLTLEKETMDRKDEIGQLNSKANLLLDRLRDMMGTMQHVSQNVANQSDSLAQAADEIKQGSNQIAITMQELAEGSEEQASNASDLASTTDGFVSVIKHASENGQKIFNSSTAVLTYTNDGSDLMQQSTKQMNSIDNIMSNAVTNMQELNKESEQISTLVQVINSIADQTNLLALNAAIEAARAGEAGKGFAVVADEVRKLAEQVTTSVSDISTIVDKIQVNTVKVSQSLENGYGEVVKGTAQIKSTNETFEIIRNAVSTMATNVKEISTDLDGIVTSSQTIQSAVDEIASVSEESAAGVEETTATVQQTTSSMEQISGNADDLASMATQLNATVRQFKL</sequence>
<evidence type="ECO:0000313" key="13">
    <source>
        <dbReference type="Proteomes" id="UP000294641"/>
    </source>
</evidence>
<keyword evidence="2" id="KW-1003">Cell membrane</keyword>
<dbReference type="EMBL" id="UGNP01000001">
    <property type="protein sequence ID" value="STX09828.1"/>
    <property type="molecule type" value="Genomic_DNA"/>
</dbReference>
<dbReference type="PROSITE" id="PS50111">
    <property type="entry name" value="CHEMOTAXIS_TRANSDUC_2"/>
    <property type="match status" value="1"/>
</dbReference>
<dbReference type="Pfam" id="PF00672">
    <property type="entry name" value="HAMP"/>
    <property type="match status" value="1"/>
</dbReference>
<comment type="subcellular location">
    <subcellularLocation>
        <location evidence="1">Cell membrane</location>
    </subcellularLocation>
</comment>
<evidence type="ECO:0000256" key="1">
    <source>
        <dbReference type="ARBA" id="ARBA00004236"/>
    </source>
</evidence>
<dbReference type="InterPro" id="IPR003660">
    <property type="entry name" value="HAMP_dom"/>
</dbReference>
<keyword evidence="7" id="KW-0812">Transmembrane</keyword>
<accession>A0A8B4QAZ1</accession>
<dbReference type="Pfam" id="PF00015">
    <property type="entry name" value="MCPsignal"/>
    <property type="match status" value="1"/>
</dbReference>